<sequence length="263" mass="28834">MNLNDISTQLLYTTFPIWVERNNGEKSFGTGFIINHKLDDEKSVPLLVTNNHVIADAKQIITEFVALEGDKPPKINKIRVELSAATFLSTANKDLDLAIHPIAPLINQLNSNNTPVFYRTIDESIIPSKKQIEELSAIEDVTFIGYPSGLLDRVNLTPLIRRGITSSPIWNNFNGEQKFLIDAGVYPGSSGSPVFIFNQGSYGHSGGIIMGTRLIFVGILSESVIRKDENAASYFLGLGAVINSEAVSAYVKSFVDKNISKST</sequence>
<dbReference type="Pfam" id="PF13365">
    <property type="entry name" value="Trypsin_2"/>
    <property type="match status" value="1"/>
</dbReference>
<dbReference type="AlphaFoldDB" id="K4ICL4"/>
<dbReference type="RefSeq" id="WP_015023760.1">
    <property type="nucleotide sequence ID" value="NC_018721.1"/>
</dbReference>
<dbReference type="SUPFAM" id="SSF50494">
    <property type="entry name" value="Trypsin-like serine proteases"/>
    <property type="match status" value="1"/>
</dbReference>
<evidence type="ECO:0000313" key="1">
    <source>
        <dbReference type="EMBL" id="AFU68154.1"/>
    </source>
</evidence>
<organism evidence="1 2">
    <name type="scientific">Psychroflexus torquis (strain ATCC 700755 / CIP 106069 / ACAM 623)</name>
    <dbReference type="NCBI Taxonomy" id="313595"/>
    <lineage>
        <taxon>Bacteria</taxon>
        <taxon>Pseudomonadati</taxon>
        <taxon>Bacteroidota</taxon>
        <taxon>Flavobacteriia</taxon>
        <taxon>Flavobacteriales</taxon>
        <taxon>Flavobacteriaceae</taxon>
        <taxon>Psychroflexus</taxon>
    </lineage>
</organism>
<dbReference type="HOGENOM" id="CLU_072546_1_0_10"/>
<dbReference type="KEGG" id="ptq:P700755_001216"/>
<dbReference type="Gene3D" id="2.40.10.10">
    <property type="entry name" value="Trypsin-like serine proteases"/>
    <property type="match status" value="2"/>
</dbReference>
<accession>K4ICL4</accession>
<dbReference type="EMBL" id="CP003879">
    <property type="protein sequence ID" value="AFU68154.1"/>
    <property type="molecule type" value="Genomic_DNA"/>
</dbReference>
<proteinExistence type="predicted"/>
<reference evidence="1" key="2">
    <citation type="submission" date="2012-09" db="EMBL/GenBank/DDBJ databases">
        <title>The complete sequence of Psychroflexus torquis an extreme psychrophile from sea-ice that is stimulated by light.</title>
        <authorList>
            <person name="Feng S."/>
            <person name="Powell S.M."/>
            <person name="Bowman J.P."/>
        </authorList>
    </citation>
    <scope>NUCLEOTIDE SEQUENCE [LARGE SCALE GENOMIC DNA]</scope>
    <source>
        <strain evidence="1">ATCC 700755</strain>
    </source>
</reference>
<gene>
    <name evidence="1" type="ordered locus">P700755_001216</name>
</gene>
<dbReference type="eggNOG" id="COG0265">
    <property type="taxonomic scope" value="Bacteria"/>
</dbReference>
<reference evidence="1" key="1">
    <citation type="submission" date="2006-03" db="EMBL/GenBank/DDBJ databases">
        <authorList>
            <person name="Bowman J."/>
            <person name="Ferriera S."/>
            <person name="Johnson J."/>
            <person name="Kravitz S."/>
            <person name="Halpern A."/>
            <person name="Remington K."/>
            <person name="Beeson K."/>
            <person name="Tran B."/>
            <person name="Rogers Y.-H."/>
            <person name="Friedman R."/>
            <person name="Venter J.C."/>
        </authorList>
    </citation>
    <scope>NUCLEOTIDE SEQUENCE [LARGE SCALE GENOMIC DNA]</scope>
    <source>
        <strain evidence="1">ATCC 700755</strain>
    </source>
</reference>
<dbReference type="OrthoDB" id="4696264at2"/>
<dbReference type="STRING" id="313595.P700755_001216"/>
<evidence type="ECO:0000313" key="2">
    <source>
        <dbReference type="Proteomes" id="UP000008514"/>
    </source>
</evidence>
<dbReference type="InterPro" id="IPR009003">
    <property type="entry name" value="Peptidase_S1_PA"/>
</dbReference>
<protein>
    <recommendedName>
        <fullName evidence="3">Serine protease</fullName>
    </recommendedName>
</protein>
<evidence type="ECO:0008006" key="3">
    <source>
        <dbReference type="Google" id="ProtNLM"/>
    </source>
</evidence>
<dbReference type="Proteomes" id="UP000008514">
    <property type="component" value="Chromosome"/>
</dbReference>
<name>K4ICL4_PSYTT</name>
<dbReference type="InterPro" id="IPR043504">
    <property type="entry name" value="Peptidase_S1_PA_chymotrypsin"/>
</dbReference>
<keyword evidence="2" id="KW-1185">Reference proteome</keyword>